<dbReference type="EMBL" id="FQWX01000054">
    <property type="protein sequence ID" value="SHH47328.1"/>
    <property type="molecule type" value="Genomic_DNA"/>
</dbReference>
<comment type="similarity">
    <text evidence="1 7">Belongs to the Lgt family.</text>
</comment>
<feature type="transmembrane region" description="Helical" evidence="7">
    <location>
        <begin position="186"/>
        <end position="204"/>
    </location>
</feature>
<evidence type="ECO:0000313" key="8">
    <source>
        <dbReference type="EMBL" id="SHH47328.1"/>
    </source>
</evidence>
<comment type="function">
    <text evidence="7">Catalyzes the transfer of the diacylglyceryl group from phosphatidylglycerol to the sulfhydryl group of the N-terminal cysteine of a prolipoprotein, the first step in the formation of mature lipoproteins.</text>
</comment>
<evidence type="ECO:0000256" key="5">
    <source>
        <dbReference type="ARBA" id="ARBA00022989"/>
    </source>
</evidence>
<dbReference type="NCBIfam" id="TIGR00544">
    <property type="entry name" value="lgt"/>
    <property type="match status" value="1"/>
</dbReference>
<keyword evidence="5 7" id="KW-1133">Transmembrane helix</keyword>
<dbReference type="UniPathway" id="UPA00664"/>
<feature type="binding site" evidence="7">
    <location>
        <position position="130"/>
    </location>
    <ligand>
        <name>a 1,2-diacyl-sn-glycero-3-phospho-(1'-sn-glycerol)</name>
        <dbReference type="ChEBI" id="CHEBI:64716"/>
    </ligand>
</feature>
<protein>
    <recommendedName>
        <fullName evidence="7">Phosphatidylglycerol--prolipoprotein diacylglyceryl transferase</fullName>
        <ecNumber evidence="7">2.5.1.145</ecNumber>
    </recommendedName>
</protein>
<dbReference type="Pfam" id="PF01790">
    <property type="entry name" value="LGT"/>
    <property type="match status" value="1"/>
</dbReference>
<evidence type="ECO:0000256" key="7">
    <source>
        <dbReference type="HAMAP-Rule" id="MF_01147"/>
    </source>
</evidence>
<feature type="transmembrane region" description="Helical" evidence="7">
    <location>
        <begin position="158"/>
        <end position="174"/>
    </location>
</feature>
<dbReference type="EC" id="2.5.1.145" evidence="7"/>
<keyword evidence="8" id="KW-0449">Lipoprotein</keyword>
<gene>
    <name evidence="7" type="primary">lgt</name>
    <name evidence="8" type="ORF">SAMN04488530_1549</name>
</gene>
<dbReference type="PANTHER" id="PTHR30589">
    <property type="entry name" value="PROLIPOPROTEIN DIACYLGLYCERYL TRANSFERASE"/>
    <property type="match status" value="1"/>
</dbReference>
<dbReference type="STRING" id="1121321.SAMN04488530_1549"/>
<keyword evidence="9" id="KW-1185">Reference proteome</keyword>
<feature type="transmembrane region" description="Helical" evidence="7">
    <location>
        <begin position="254"/>
        <end position="275"/>
    </location>
</feature>
<feature type="transmembrane region" description="Helical" evidence="7">
    <location>
        <begin position="12"/>
        <end position="31"/>
    </location>
</feature>
<feature type="transmembrane region" description="Helical" evidence="7">
    <location>
        <begin position="85"/>
        <end position="105"/>
    </location>
</feature>
<dbReference type="AlphaFoldDB" id="A0A1M5T9E9"/>
<proteinExistence type="inferred from homology"/>
<keyword evidence="6 7" id="KW-0472">Membrane</keyword>
<dbReference type="GO" id="GO:0005886">
    <property type="term" value="C:plasma membrane"/>
    <property type="evidence" value="ECO:0007669"/>
    <property type="project" value="UniProtKB-SubCell"/>
</dbReference>
<feature type="transmembrane region" description="Helical" evidence="7">
    <location>
        <begin position="43"/>
        <end position="65"/>
    </location>
</feature>
<evidence type="ECO:0000256" key="3">
    <source>
        <dbReference type="ARBA" id="ARBA00022679"/>
    </source>
</evidence>
<dbReference type="PANTHER" id="PTHR30589:SF0">
    <property type="entry name" value="PHOSPHATIDYLGLYCEROL--PROLIPOPROTEIN DIACYLGLYCERYL TRANSFERASE"/>
    <property type="match status" value="1"/>
</dbReference>
<feature type="transmembrane region" description="Helical" evidence="7">
    <location>
        <begin position="210"/>
        <end position="233"/>
    </location>
</feature>
<comment type="catalytic activity">
    <reaction evidence="7">
        <text>L-cysteinyl-[prolipoprotein] + a 1,2-diacyl-sn-glycero-3-phospho-(1'-sn-glycerol) = an S-1,2-diacyl-sn-glyceryl-L-cysteinyl-[prolipoprotein] + sn-glycerol 1-phosphate + H(+)</text>
        <dbReference type="Rhea" id="RHEA:56712"/>
        <dbReference type="Rhea" id="RHEA-COMP:14679"/>
        <dbReference type="Rhea" id="RHEA-COMP:14680"/>
        <dbReference type="ChEBI" id="CHEBI:15378"/>
        <dbReference type="ChEBI" id="CHEBI:29950"/>
        <dbReference type="ChEBI" id="CHEBI:57685"/>
        <dbReference type="ChEBI" id="CHEBI:64716"/>
        <dbReference type="ChEBI" id="CHEBI:140658"/>
        <dbReference type="EC" id="2.5.1.145"/>
    </reaction>
</comment>
<comment type="subcellular location">
    <subcellularLocation>
        <location evidence="7">Cell membrane</location>
        <topology evidence="7">Multi-pass membrane protein</topology>
    </subcellularLocation>
</comment>
<organism evidence="8 9">
    <name type="scientific">Asaccharospora irregularis DSM 2635</name>
    <dbReference type="NCBI Taxonomy" id="1121321"/>
    <lineage>
        <taxon>Bacteria</taxon>
        <taxon>Bacillati</taxon>
        <taxon>Bacillota</taxon>
        <taxon>Clostridia</taxon>
        <taxon>Peptostreptococcales</taxon>
        <taxon>Peptostreptococcaceae</taxon>
        <taxon>Asaccharospora</taxon>
    </lineage>
</organism>
<keyword evidence="3 7" id="KW-0808">Transferase</keyword>
<dbReference type="RefSeq" id="WP_073127708.1">
    <property type="nucleotide sequence ID" value="NZ_BAABCH010000067.1"/>
</dbReference>
<evidence type="ECO:0000256" key="2">
    <source>
        <dbReference type="ARBA" id="ARBA00022475"/>
    </source>
</evidence>
<evidence type="ECO:0000256" key="1">
    <source>
        <dbReference type="ARBA" id="ARBA00007150"/>
    </source>
</evidence>
<name>A0A1M5T9E9_9FIRM</name>
<reference evidence="9" key="1">
    <citation type="submission" date="2016-11" db="EMBL/GenBank/DDBJ databases">
        <authorList>
            <person name="Varghese N."/>
            <person name="Submissions S."/>
        </authorList>
    </citation>
    <scope>NUCLEOTIDE SEQUENCE [LARGE SCALE GENOMIC DNA]</scope>
    <source>
        <strain evidence="9">DSM 2635</strain>
    </source>
</reference>
<evidence type="ECO:0000313" key="9">
    <source>
        <dbReference type="Proteomes" id="UP000243255"/>
    </source>
</evidence>
<keyword evidence="2 7" id="KW-1003">Cell membrane</keyword>
<evidence type="ECO:0000256" key="6">
    <source>
        <dbReference type="ARBA" id="ARBA00023136"/>
    </source>
</evidence>
<dbReference type="InterPro" id="IPR001640">
    <property type="entry name" value="Lgt"/>
</dbReference>
<dbReference type="HAMAP" id="MF_01147">
    <property type="entry name" value="Lgt"/>
    <property type="match status" value="1"/>
</dbReference>
<sequence>MVELFKIGGISIYLFGVAMAIAMVAGVLIMLREAKRKGLNEDNMWDLAIYTIIASVIGARLYYILVFDPSNYINNPIEVFHIQNGGMSIQGGILGGIIFAIWYTRKRKISFLKAADAFAPGIILGQAIGRVGCDVFGIPMESQYLWGVMINNQLLHPAQIYEMILDLILFIYLWRKREKIQYHGQLFIHYLIGFALNRALIEFIRENPIVFGSLTVAHVTSFVIIVAAIIAGNKIKNHSKVLDEERKDISSKELYLGYLISGFILVVGTWIYYIVH</sequence>
<dbReference type="Proteomes" id="UP000243255">
    <property type="component" value="Unassembled WGS sequence"/>
</dbReference>
<keyword evidence="4 7" id="KW-0812">Transmembrane</keyword>
<feature type="transmembrane region" description="Helical" evidence="7">
    <location>
        <begin position="117"/>
        <end position="138"/>
    </location>
</feature>
<accession>A0A1M5T9E9</accession>
<dbReference type="GO" id="GO:0042158">
    <property type="term" value="P:lipoprotein biosynthetic process"/>
    <property type="evidence" value="ECO:0007669"/>
    <property type="project" value="UniProtKB-UniRule"/>
</dbReference>
<dbReference type="GO" id="GO:0008961">
    <property type="term" value="F:phosphatidylglycerol-prolipoprotein diacylglyceryl transferase activity"/>
    <property type="evidence" value="ECO:0007669"/>
    <property type="project" value="UniProtKB-UniRule"/>
</dbReference>
<evidence type="ECO:0000256" key="4">
    <source>
        <dbReference type="ARBA" id="ARBA00022692"/>
    </source>
</evidence>
<comment type="pathway">
    <text evidence="7">Protein modification; lipoprotein biosynthesis (diacylglyceryl transfer).</text>
</comment>